<organism evidence="19 20">
    <name type="scientific">Denitrovibrio acetiphilus (strain DSM 12809 / NBRC 114555 / N2460)</name>
    <dbReference type="NCBI Taxonomy" id="522772"/>
    <lineage>
        <taxon>Bacteria</taxon>
        <taxon>Pseudomonadati</taxon>
        <taxon>Deferribacterota</taxon>
        <taxon>Deferribacteres</taxon>
        <taxon>Deferribacterales</taxon>
        <taxon>Geovibrionaceae</taxon>
        <taxon>Denitrovibrio</taxon>
    </lineage>
</organism>
<dbReference type="STRING" id="522772.Dacet_3014"/>
<dbReference type="PaxDb" id="522772-Dacet_3014"/>
<keyword evidence="11 16" id="KW-0255">Endonuclease</keyword>
<feature type="domain" description="RNase III" evidence="18">
    <location>
        <begin position="10"/>
        <end position="137"/>
    </location>
</feature>
<evidence type="ECO:0000256" key="10">
    <source>
        <dbReference type="ARBA" id="ARBA00022723"/>
    </source>
</evidence>
<evidence type="ECO:0000313" key="19">
    <source>
        <dbReference type="EMBL" id="ADD69764.1"/>
    </source>
</evidence>
<protein>
    <recommendedName>
        <fullName evidence="16">Ribonuclease 3</fullName>
        <ecNumber evidence="16">3.1.26.3</ecNumber>
    </recommendedName>
    <alternativeName>
        <fullName evidence="16">Ribonuclease III</fullName>
        <shortName evidence="16">RNase III</shortName>
    </alternativeName>
</protein>
<dbReference type="SUPFAM" id="SSF69065">
    <property type="entry name" value="RNase III domain-like"/>
    <property type="match status" value="1"/>
</dbReference>
<dbReference type="AlphaFoldDB" id="D4H760"/>
<dbReference type="HAMAP" id="MF_00104">
    <property type="entry name" value="RNase_III"/>
    <property type="match status" value="1"/>
</dbReference>
<dbReference type="GO" id="GO:0042802">
    <property type="term" value="F:identical protein binding"/>
    <property type="evidence" value="ECO:0007669"/>
    <property type="project" value="UniProtKB-ARBA"/>
</dbReference>
<dbReference type="SUPFAM" id="SSF54768">
    <property type="entry name" value="dsRNA-binding domain-like"/>
    <property type="match status" value="1"/>
</dbReference>
<dbReference type="InterPro" id="IPR014720">
    <property type="entry name" value="dsRBD_dom"/>
</dbReference>
<dbReference type="SMART" id="SM00535">
    <property type="entry name" value="RIBOc"/>
    <property type="match status" value="1"/>
</dbReference>
<feature type="domain" description="DRBM" evidence="17">
    <location>
        <begin position="164"/>
        <end position="233"/>
    </location>
</feature>
<dbReference type="FunFam" id="1.10.1520.10:FF:000001">
    <property type="entry name" value="Ribonuclease 3"/>
    <property type="match status" value="1"/>
</dbReference>
<name>D4H760_DENA2</name>
<dbReference type="Gene3D" id="1.10.1520.10">
    <property type="entry name" value="Ribonuclease III domain"/>
    <property type="match status" value="1"/>
</dbReference>
<dbReference type="FunFam" id="3.30.160.20:FF:000003">
    <property type="entry name" value="Ribonuclease 3"/>
    <property type="match status" value="1"/>
</dbReference>
<evidence type="ECO:0000256" key="15">
    <source>
        <dbReference type="ARBA" id="ARBA00049596"/>
    </source>
</evidence>
<dbReference type="GO" id="GO:0006364">
    <property type="term" value="P:rRNA processing"/>
    <property type="evidence" value="ECO:0007669"/>
    <property type="project" value="UniProtKB-UniRule"/>
</dbReference>
<gene>
    <name evidence="16" type="primary">rnc</name>
    <name evidence="19" type="ordered locus">Dacet_3014</name>
</gene>
<sequence length="235" mass="26407">MSNSVSSVDIDSLEGRLGYHFSDKSIVLEALTHRSYAHEKKNKQNYERLEFLGDAVLQLIVTEYLLDRYKDYDEGLLSKLRGYFVSEGFLSRIAIELKLGEHILLGKGEKASGGKYKESLLCDIFESVVAAIYLDGGYGFARDIIIRHFGSRIDEDISNSSFVDAKSELQKISQRKFGTLPDYTVLDEKGPEHDKIFVVRVDVETLVSEQGIGKTKKSAEKDAAKNALRKLGNEK</sequence>
<dbReference type="RefSeq" id="WP_013012249.1">
    <property type="nucleotide sequence ID" value="NC_013943.1"/>
</dbReference>
<dbReference type="OrthoDB" id="9805026at2"/>
<dbReference type="GO" id="GO:0005737">
    <property type="term" value="C:cytoplasm"/>
    <property type="evidence" value="ECO:0007669"/>
    <property type="project" value="UniProtKB-SubCell"/>
</dbReference>
<dbReference type="Gene3D" id="3.30.160.20">
    <property type="match status" value="1"/>
</dbReference>
<feature type="binding site" evidence="16">
    <location>
        <position position="50"/>
    </location>
    <ligand>
        <name>Mg(2+)</name>
        <dbReference type="ChEBI" id="CHEBI:18420"/>
    </ligand>
</feature>
<evidence type="ECO:0000313" key="20">
    <source>
        <dbReference type="Proteomes" id="UP000002012"/>
    </source>
</evidence>
<evidence type="ECO:0000256" key="3">
    <source>
        <dbReference type="ARBA" id="ARBA00010183"/>
    </source>
</evidence>
<dbReference type="PROSITE" id="PS50137">
    <property type="entry name" value="DS_RBD"/>
    <property type="match status" value="1"/>
</dbReference>
<feature type="binding site" evidence="16">
    <location>
        <position position="123"/>
    </location>
    <ligand>
        <name>Mg(2+)</name>
        <dbReference type="ChEBI" id="CHEBI:18420"/>
    </ligand>
</feature>
<dbReference type="PANTHER" id="PTHR14950">
    <property type="entry name" value="DICER-RELATED"/>
    <property type="match status" value="1"/>
</dbReference>
<keyword evidence="20" id="KW-1185">Reference proteome</keyword>
<comment type="similarity">
    <text evidence="3">Belongs to the ribonuclease III family.</text>
</comment>
<reference evidence="19 20" key="1">
    <citation type="journal article" date="2010" name="Stand. Genomic Sci.">
        <title>Complete genome sequence of Denitrovibrio acetiphilus type strain (N2460).</title>
        <authorList>
            <person name="Kiss H."/>
            <person name="Lang E."/>
            <person name="Lapidus A."/>
            <person name="Copeland A."/>
            <person name="Nolan M."/>
            <person name="Glavina Del Rio T."/>
            <person name="Chen F."/>
            <person name="Lucas S."/>
            <person name="Tice H."/>
            <person name="Cheng J.F."/>
            <person name="Han C."/>
            <person name="Goodwin L."/>
            <person name="Pitluck S."/>
            <person name="Liolios K."/>
            <person name="Pati A."/>
            <person name="Ivanova N."/>
            <person name="Mavromatis K."/>
            <person name="Chen A."/>
            <person name="Palaniappan K."/>
            <person name="Land M."/>
            <person name="Hauser L."/>
            <person name="Chang Y.J."/>
            <person name="Jeffries C.D."/>
            <person name="Detter J.C."/>
            <person name="Brettin T."/>
            <person name="Spring S."/>
            <person name="Rohde M."/>
            <person name="Goker M."/>
            <person name="Woyke T."/>
            <person name="Bristow J."/>
            <person name="Eisen J.A."/>
            <person name="Markowitz V."/>
            <person name="Hugenholtz P."/>
            <person name="Kyrpides N.C."/>
            <person name="Klenk H.P."/>
        </authorList>
    </citation>
    <scope>NUCLEOTIDE SEQUENCE [LARGE SCALE GENOMIC DNA]</scope>
    <source>
        <strain evidence="20">DSM 12809 / NBRC 114555 / N2460</strain>
    </source>
</reference>
<evidence type="ECO:0000256" key="2">
    <source>
        <dbReference type="ARBA" id="ARBA00004496"/>
    </source>
</evidence>
<evidence type="ECO:0000256" key="12">
    <source>
        <dbReference type="ARBA" id="ARBA00022801"/>
    </source>
</evidence>
<evidence type="ECO:0000256" key="11">
    <source>
        <dbReference type="ARBA" id="ARBA00022759"/>
    </source>
</evidence>
<evidence type="ECO:0000256" key="13">
    <source>
        <dbReference type="ARBA" id="ARBA00022842"/>
    </source>
</evidence>
<dbReference type="GO" id="GO:0004525">
    <property type="term" value="F:ribonuclease III activity"/>
    <property type="evidence" value="ECO:0007669"/>
    <property type="project" value="UniProtKB-UniRule"/>
</dbReference>
<feature type="binding site" evidence="16">
    <location>
        <position position="126"/>
    </location>
    <ligand>
        <name>Mg(2+)</name>
        <dbReference type="ChEBI" id="CHEBI:18420"/>
    </ligand>
</feature>
<dbReference type="eggNOG" id="COG0571">
    <property type="taxonomic scope" value="Bacteria"/>
</dbReference>
<evidence type="ECO:0000256" key="14">
    <source>
        <dbReference type="ARBA" id="ARBA00022884"/>
    </source>
</evidence>
<comment type="cofactor">
    <cofactor evidence="16">
        <name>Mg(2+)</name>
        <dbReference type="ChEBI" id="CHEBI:18420"/>
    </cofactor>
</comment>
<keyword evidence="9 16" id="KW-0540">Nuclease</keyword>
<evidence type="ECO:0000256" key="5">
    <source>
        <dbReference type="ARBA" id="ARBA00022490"/>
    </source>
</evidence>
<dbReference type="SMART" id="SM00358">
    <property type="entry name" value="DSRM"/>
    <property type="match status" value="1"/>
</dbReference>
<dbReference type="PROSITE" id="PS00517">
    <property type="entry name" value="RNASE_3_1"/>
    <property type="match status" value="1"/>
</dbReference>
<keyword evidence="7 16" id="KW-0507">mRNA processing</keyword>
<dbReference type="GO" id="GO:0019843">
    <property type="term" value="F:rRNA binding"/>
    <property type="evidence" value="ECO:0007669"/>
    <property type="project" value="UniProtKB-KW"/>
</dbReference>
<dbReference type="PANTHER" id="PTHR14950:SF37">
    <property type="entry name" value="ENDORIBONUCLEASE DICER"/>
    <property type="match status" value="1"/>
</dbReference>
<dbReference type="CDD" id="cd00593">
    <property type="entry name" value="RIBOc"/>
    <property type="match status" value="1"/>
</dbReference>
<dbReference type="InterPro" id="IPR011907">
    <property type="entry name" value="RNase_III"/>
</dbReference>
<keyword evidence="13 16" id="KW-0460">Magnesium</keyword>
<evidence type="ECO:0000259" key="17">
    <source>
        <dbReference type="PROSITE" id="PS50137"/>
    </source>
</evidence>
<evidence type="ECO:0000256" key="1">
    <source>
        <dbReference type="ARBA" id="ARBA00000109"/>
    </source>
</evidence>
<comment type="function">
    <text evidence="15 16">Digests double-stranded RNA. Involved in the processing of primary rRNA transcript to yield the immediate precursors to the large and small rRNAs (23S and 16S). Processes some mRNAs, and tRNAs when they are encoded in the rRNA operon. Processes pre-crRNA and tracrRNA of type II CRISPR loci if present in the organism.</text>
</comment>
<evidence type="ECO:0000256" key="16">
    <source>
        <dbReference type="HAMAP-Rule" id="MF_00104"/>
    </source>
</evidence>
<evidence type="ECO:0000256" key="4">
    <source>
        <dbReference type="ARBA" id="ARBA00011738"/>
    </source>
</evidence>
<dbReference type="Pfam" id="PF00035">
    <property type="entry name" value="dsrm"/>
    <property type="match status" value="1"/>
</dbReference>
<evidence type="ECO:0000256" key="8">
    <source>
        <dbReference type="ARBA" id="ARBA00022694"/>
    </source>
</evidence>
<dbReference type="PROSITE" id="PS50142">
    <property type="entry name" value="RNASE_3_2"/>
    <property type="match status" value="1"/>
</dbReference>
<dbReference type="InterPro" id="IPR036389">
    <property type="entry name" value="RNase_III_sf"/>
</dbReference>
<dbReference type="EC" id="3.1.26.3" evidence="16"/>
<keyword evidence="5 16" id="KW-0963">Cytoplasm</keyword>
<comment type="subunit">
    <text evidence="4 16">Homodimer.</text>
</comment>
<evidence type="ECO:0000256" key="9">
    <source>
        <dbReference type="ARBA" id="ARBA00022722"/>
    </source>
</evidence>
<evidence type="ECO:0000259" key="18">
    <source>
        <dbReference type="PROSITE" id="PS50142"/>
    </source>
</evidence>
<proteinExistence type="inferred from homology"/>
<keyword evidence="10 16" id="KW-0479">Metal-binding</keyword>
<dbReference type="GO" id="GO:0046872">
    <property type="term" value="F:metal ion binding"/>
    <property type="evidence" value="ECO:0007669"/>
    <property type="project" value="UniProtKB-KW"/>
</dbReference>
<keyword evidence="14 16" id="KW-0694">RNA-binding</keyword>
<dbReference type="InParanoid" id="D4H760"/>
<dbReference type="HOGENOM" id="CLU_000907_1_3_0"/>
<dbReference type="EMBL" id="CP001968">
    <property type="protein sequence ID" value="ADD69764.1"/>
    <property type="molecule type" value="Genomic_DNA"/>
</dbReference>
<dbReference type="FunCoup" id="D4H760">
    <property type="interactions" value="422"/>
</dbReference>
<dbReference type="GO" id="GO:0008033">
    <property type="term" value="P:tRNA processing"/>
    <property type="evidence" value="ECO:0007669"/>
    <property type="project" value="UniProtKB-KW"/>
</dbReference>
<keyword evidence="6 16" id="KW-0698">rRNA processing</keyword>
<keyword evidence="12 16" id="KW-0378">Hydrolase</keyword>
<feature type="active site" evidence="16">
    <location>
        <position position="126"/>
    </location>
</feature>
<dbReference type="InterPro" id="IPR000999">
    <property type="entry name" value="RNase_III_dom"/>
</dbReference>
<dbReference type="GO" id="GO:0006397">
    <property type="term" value="P:mRNA processing"/>
    <property type="evidence" value="ECO:0007669"/>
    <property type="project" value="UniProtKB-UniRule"/>
</dbReference>
<dbReference type="CDD" id="cd10845">
    <property type="entry name" value="DSRM_RNAse_III_family"/>
    <property type="match status" value="1"/>
</dbReference>
<comment type="subcellular location">
    <subcellularLocation>
        <location evidence="2 16">Cytoplasm</location>
    </subcellularLocation>
</comment>
<dbReference type="NCBIfam" id="TIGR02191">
    <property type="entry name" value="RNaseIII"/>
    <property type="match status" value="1"/>
</dbReference>
<feature type="active site" evidence="16">
    <location>
        <position position="54"/>
    </location>
</feature>
<keyword evidence="8 16" id="KW-0819">tRNA processing</keyword>
<comment type="catalytic activity">
    <reaction evidence="1 16">
        <text>Endonucleolytic cleavage to 5'-phosphomonoester.</text>
        <dbReference type="EC" id="3.1.26.3"/>
    </reaction>
</comment>
<dbReference type="Proteomes" id="UP000002012">
    <property type="component" value="Chromosome"/>
</dbReference>
<dbReference type="Pfam" id="PF14622">
    <property type="entry name" value="Ribonucleas_3_3"/>
    <property type="match status" value="1"/>
</dbReference>
<accession>D4H760</accession>
<dbReference type="KEGG" id="dap:Dacet_3014"/>
<evidence type="ECO:0000256" key="7">
    <source>
        <dbReference type="ARBA" id="ARBA00022664"/>
    </source>
</evidence>
<evidence type="ECO:0000256" key="6">
    <source>
        <dbReference type="ARBA" id="ARBA00022552"/>
    </source>
</evidence>
<keyword evidence="16" id="KW-0699">rRNA-binding</keyword>